<evidence type="ECO:0000313" key="14">
    <source>
        <dbReference type="Proteomes" id="UP000324575"/>
    </source>
</evidence>
<keyword evidence="7 10" id="KW-0472">Membrane</keyword>
<dbReference type="EMBL" id="SNRX01000076">
    <property type="protein sequence ID" value="KAA6300479.1"/>
    <property type="molecule type" value="Genomic_DNA"/>
</dbReference>
<protein>
    <submittedName>
        <fullName evidence="13">Vitamin B12 transporter BtuB</fullName>
    </submittedName>
</protein>
<comment type="subcellular location">
    <subcellularLocation>
        <location evidence="1">Cell outer membrane</location>
        <topology evidence="1">Multi-pass membrane protein</topology>
    </subcellularLocation>
</comment>
<dbReference type="InterPro" id="IPR036942">
    <property type="entry name" value="Beta-barrel_TonB_sf"/>
</dbReference>
<evidence type="ECO:0000313" key="13">
    <source>
        <dbReference type="EMBL" id="KAA6300479.1"/>
    </source>
</evidence>
<dbReference type="Gene3D" id="2.170.130.10">
    <property type="entry name" value="TonB-dependent receptor, plug domain"/>
    <property type="match status" value="1"/>
</dbReference>
<evidence type="ECO:0000256" key="1">
    <source>
        <dbReference type="ARBA" id="ARBA00004571"/>
    </source>
</evidence>
<dbReference type="Pfam" id="PF07715">
    <property type="entry name" value="Plug"/>
    <property type="match status" value="1"/>
</dbReference>
<dbReference type="Pfam" id="PF00593">
    <property type="entry name" value="TonB_dep_Rec_b-barrel"/>
    <property type="match status" value="1"/>
</dbReference>
<evidence type="ECO:0000256" key="6">
    <source>
        <dbReference type="ARBA" id="ARBA00023077"/>
    </source>
</evidence>
<dbReference type="GO" id="GO:0015344">
    <property type="term" value="F:siderophore uptake transmembrane transporter activity"/>
    <property type="evidence" value="ECO:0007669"/>
    <property type="project" value="TreeGrafter"/>
</dbReference>
<evidence type="ECO:0000256" key="5">
    <source>
        <dbReference type="ARBA" id="ARBA00022729"/>
    </source>
</evidence>
<evidence type="ECO:0000256" key="7">
    <source>
        <dbReference type="ARBA" id="ARBA00023136"/>
    </source>
</evidence>
<reference evidence="13 14" key="1">
    <citation type="submission" date="2019-03" db="EMBL/GenBank/DDBJ databases">
        <title>Single cell metagenomics reveals metabolic interactions within the superorganism composed of flagellate Streblomastix strix and complex community of Bacteroidetes bacteria on its surface.</title>
        <authorList>
            <person name="Treitli S.C."/>
            <person name="Kolisko M."/>
            <person name="Husnik F."/>
            <person name="Keeling P."/>
            <person name="Hampl V."/>
        </authorList>
    </citation>
    <scope>NUCLEOTIDE SEQUENCE [LARGE SCALE GENOMIC DNA]</scope>
    <source>
        <strain evidence="13">St1</strain>
    </source>
</reference>
<keyword evidence="6 10" id="KW-0798">TonB box</keyword>
<dbReference type="InterPro" id="IPR012910">
    <property type="entry name" value="Plug_dom"/>
</dbReference>
<comment type="caution">
    <text evidence="13">The sequence shown here is derived from an EMBL/GenBank/DDBJ whole genome shotgun (WGS) entry which is preliminary data.</text>
</comment>
<feature type="domain" description="TonB-dependent receptor plug" evidence="12">
    <location>
        <begin position="67"/>
        <end position="165"/>
    </location>
</feature>
<name>A0A5M8NYC2_9BACT</name>
<sequence length="701" mass="79248">MVDFRFSFYRLFGAISFAISALPLWGQVWGQDSINSVQPDSTVRLESVVVSAHRAGTLLSSSTLLKTETITSAGLMKMACCNLSESFENSASAHVAYTDAVSGAKQIQLLGLAGIYTQTLAENIPVLRGLASTYGWSYIPSPWLESIQISKGVSSVVNGYEAIAGQINLEFRKPNTGEPLYADIYADDLLHIEENVAARLRLGEKLWTALMLHGTQSLHPASFAKRHDKNKDHFLDAPKTQNINLYNRWFYLDEERGIQSRTGIEFVYDDRQAGQDSTCHDVGNGIPLFESPIRNIGLTVYNKTGISIGDKLGTSLGIINNFTRHEQHSAFGRKTFNGVQNTYYANILYTSFISTTDHRYTVGASFSADRYHTEFQDTLEYNQTPLTALNRTEIVPGAFAEYTFSGIEKLTVVGGFRADYNSRYGWLFTPRANVKYDISEYMVVRVSAGRGFRSANVIAENIGLLASSRKFDLSQIDDLDIERAWNFGGNLVFYIPIWNGRRATLSLDYFHTRFQNQAIADTERDRNAVYFYNLNGRSYANAWQADLSLNIVRGLDLFAAFRFNNNRITYREGNQWYEMEKALTTSSRGLLNLSYATALKRWVFDITAQLNGQSRLPKLNGYSSQERHAPAYPVYFVQITKNSKRFDIYLGGENVLDYKQKNPITGWENPFQRDFDASMIWGPLVGRKIYFGFRLRLGELI</sequence>
<evidence type="ECO:0000259" key="11">
    <source>
        <dbReference type="Pfam" id="PF00593"/>
    </source>
</evidence>
<evidence type="ECO:0000256" key="2">
    <source>
        <dbReference type="ARBA" id="ARBA00022448"/>
    </source>
</evidence>
<dbReference type="InterPro" id="IPR037066">
    <property type="entry name" value="Plug_dom_sf"/>
</dbReference>
<feature type="domain" description="TonB-dependent receptor-like beta-barrel" evidence="11">
    <location>
        <begin position="312"/>
        <end position="655"/>
    </location>
</feature>
<dbReference type="PANTHER" id="PTHR30069">
    <property type="entry name" value="TONB-DEPENDENT OUTER MEMBRANE RECEPTOR"/>
    <property type="match status" value="1"/>
</dbReference>
<organism evidence="13 14">
    <name type="scientific">Candidatus Ordinivivax streblomastigis</name>
    <dbReference type="NCBI Taxonomy" id="2540710"/>
    <lineage>
        <taxon>Bacteria</taxon>
        <taxon>Pseudomonadati</taxon>
        <taxon>Bacteroidota</taxon>
        <taxon>Bacteroidia</taxon>
        <taxon>Bacteroidales</taxon>
        <taxon>Candidatus Ordinivivax</taxon>
    </lineage>
</organism>
<evidence type="ECO:0000256" key="3">
    <source>
        <dbReference type="ARBA" id="ARBA00022452"/>
    </source>
</evidence>
<evidence type="ECO:0000256" key="10">
    <source>
        <dbReference type="RuleBase" id="RU003357"/>
    </source>
</evidence>
<keyword evidence="9" id="KW-0998">Cell outer membrane</keyword>
<evidence type="ECO:0000256" key="8">
    <source>
        <dbReference type="ARBA" id="ARBA00023170"/>
    </source>
</evidence>
<dbReference type="Proteomes" id="UP000324575">
    <property type="component" value="Unassembled WGS sequence"/>
</dbReference>
<evidence type="ECO:0000256" key="4">
    <source>
        <dbReference type="ARBA" id="ARBA00022692"/>
    </source>
</evidence>
<keyword evidence="5" id="KW-0732">Signal</keyword>
<evidence type="ECO:0000259" key="12">
    <source>
        <dbReference type="Pfam" id="PF07715"/>
    </source>
</evidence>
<keyword evidence="3" id="KW-1134">Transmembrane beta strand</keyword>
<evidence type="ECO:0000256" key="9">
    <source>
        <dbReference type="ARBA" id="ARBA00023237"/>
    </source>
</evidence>
<proteinExistence type="inferred from homology"/>
<dbReference type="GO" id="GO:0044718">
    <property type="term" value="P:siderophore transmembrane transport"/>
    <property type="evidence" value="ECO:0007669"/>
    <property type="project" value="TreeGrafter"/>
</dbReference>
<dbReference type="InterPro" id="IPR000531">
    <property type="entry name" value="Beta-barrel_TonB"/>
</dbReference>
<dbReference type="AlphaFoldDB" id="A0A5M8NYC2"/>
<dbReference type="InterPro" id="IPR039426">
    <property type="entry name" value="TonB-dep_rcpt-like"/>
</dbReference>
<keyword evidence="8" id="KW-0675">Receptor</keyword>
<keyword evidence="4" id="KW-0812">Transmembrane</keyword>
<accession>A0A5M8NYC2</accession>
<gene>
    <name evidence="13" type="ORF">EZS26_003369</name>
</gene>
<dbReference type="GO" id="GO:0009279">
    <property type="term" value="C:cell outer membrane"/>
    <property type="evidence" value="ECO:0007669"/>
    <property type="project" value="UniProtKB-SubCell"/>
</dbReference>
<dbReference type="PANTHER" id="PTHR30069:SF29">
    <property type="entry name" value="HEMOGLOBIN AND HEMOGLOBIN-HAPTOGLOBIN-BINDING PROTEIN 1-RELATED"/>
    <property type="match status" value="1"/>
</dbReference>
<dbReference type="SUPFAM" id="SSF56935">
    <property type="entry name" value="Porins"/>
    <property type="match status" value="1"/>
</dbReference>
<keyword evidence="2" id="KW-0813">Transport</keyword>
<comment type="similarity">
    <text evidence="10">Belongs to the TonB-dependent receptor family.</text>
</comment>
<dbReference type="Gene3D" id="2.40.170.20">
    <property type="entry name" value="TonB-dependent receptor, beta-barrel domain"/>
    <property type="match status" value="1"/>
</dbReference>